<dbReference type="EMBL" id="JBBDGL010000001">
    <property type="protein sequence ID" value="MEJ1154280.1"/>
    <property type="molecule type" value="Genomic_DNA"/>
</dbReference>
<dbReference type="Pfam" id="PF13439">
    <property type="entry name" value="Glyco_transf_4"/>
    <property type="match status" value="1"/>
</dbReference>
<keyword evidence="5" id="KW-1185">Reference proteome</keyword>
<dbReference type="Gene3D" id="3.40.50.2000">
    <property type="entry name" value="Glycogen Phosphorylase B"/>
    <property type="match status" value="2"/>
</dbReference>
<dbReference type="CDD" id="cd03801">
    <property type="entry name" value="GT4_PimA-like"/>
    <property type="match status" value="1"/>
</dbReference>
<evidence type="ECO:0000313" key="4">
    <source>
        <dbReference type="EMBL" id="MEJ1154280.1"/>
    </source>
</evidence>
<dbReference type="PANTHER" id="PTHR12526:SF510">
    <property type="entry name" value="D-INOSITOL 3-PHOSPHATE GLYCOSYLTRANSFERASE"/>
    <property type="match status" value="1"/>
</dbReference>
<dbReference type="RefSeq" id="WP_337336720.1">
    <property type="nucleotide sequence ID" value="NZ_JBBDGL010000001.1"/>
</dbReference>
<protein>
    <submittedName>
        <fullName evidence="4">Glycosyltransferase family 4 protein</fullName>
        <ecNumber evidence="4">2.4.-.-</ecNumber>
    </submittedName>
</protein>
<feature type="domain" description="Glycosyltransferase subfamily 4-like N-terminal" evidence="3">
    <location>
        <begin position="15"/>
        <end position="186"/>
    </location>
</feature>
<dbReference type="Pfam" id="PF13692">
    <property type="entry name" value="Glyco_trans_1_4"/>
    <property type="match status" value="1"/>
</dbReference>
<dbReference type="EC" id="2.4.-.-" evidence="4"/>
<organism evidence="4 5">
    <name type="scientific">Microbacterium marmarense</name>
    <dbReference type="NCBI Taxonomy" id="3122051"/>
    <lineage>
        <taxon>Bacteria</taxon>
        <taxon>Bacillati</taxon>
        <taxon>Actinomycetota</taxon>
        <taxon>Actinomycetes</taxon>
        <taxon>Micrococcales</taxon>
        <taxon>Microbacteriaceae</taxon>
        <taxon>Microbacterium</taxon>
    </lineage>
</organism>
<sequence length="390" mass="41586">MRILISFPHSLGATGIGWSAWNQADSLIRAGHEVHVVAASVGRPIVGAASVTTTLSARRLRVPHRAIGRERAFRWHDLQARRTLARTPVDVAHLWPLGEGLTAAAARASGVAVVREAPNTHTERAWRTVGAETHRLGIVAEPTAHTPSASHLRMERAEWAASTAILAPSQAVRDSFVAEGFSPERVLRHRYGYRPGTRRPRVRSADPRPLRVVYVGLGEPRKGLHHALQAWRASRASVDGTFTVIGRMLPAYSRAIASDLAQPSVRVVGFSDDVEAALASADALVLPTVEEGSALVTYEAQAMGCVPLVSTAAGAVIEDGVQGLLHTPGDVATLTSQFDLLASDRAVLARLSKAALEHASHLTWDAAAIELLAAYQVAVQMAGRSDAVGQ</sequence>
<evidence type="ECO:0000256" key="1">
    <source>
        <dbReference type="ARBA" id="ARBA00022676"/>
    </source>
</evidence>
<name>A0ABU8LSL7_9MICO</name>
<accession>A0ABU8LSL7</accession>
<comment type="caution">
    <text evidence="4">The sequence shown here is derived from an EMBL/GenBank/DDBJ whole genome shotgun (WGS) entry which is preliminary data.</text>
</comment>
<evidence type="ECO:0000313" key="5">
    <source>
        <dbReference type="Proteomes" id="UP001368654"/>
    </source>
</evidence>
<reference evidence="4 5" key="1">
    <citation type="submission" date="2024-02" db="EMBL/GenBank/DDBJ databases">
        <authorList>
            <person name="Saticioglu I.B."/>
        </authorList>
    </citation>
    <scope>NUCLEOTIDE SEQUENCE [LARGE SCALE GENOMIC DNA]</scope>
    <source>
        <strain evidence="4 5">Mu-86</strain>
    </source>
</reference>
<dbReference type="PANTHER" id="PTHR12526">
    <property type="entry name" value="GLYCOSYLTRANSFERASE"/>
    <property type="match status" value="1"/>
</dbReference>
<gene>
    <name evidence="4" type="ORF">WDU96_01545</name>
</gene>
<proteinExistence type="predicted"/>
<keyword evidence="2 4" id="KW-0808">Transferase</keyword>
<dbReference type="Proteomes" id="UP001368654">
    <property type="component" value="Unassembled WGS sequence"/>
</dbReference>
<keyword evidence="1 4" id="KW-0328">Glycosyltransferase</keyword>
<evidence type="ECO:0000256" key="2">
    <source>
        <dbReference type="ARBA" id="ARBA00022679"/>
    </source>
</evidence>
<evidence type="ECO:0000259" key="3">
    <source>
        <dbReference type="Pfam" id="PF13439"/>
    </source>
</evidence>
<dbReference type="InterPro" id="IPR028098">
    <property type="entry name" value="Glyco_trans_4-like_N"/>
</dbReference>
<dbReference type="GO" id="GO:0016757">
    <property type="term" value="F:glycosyltransferase activity"/>
    <property type="evidence" value="ECO:0007669"/>
    <property type="project" value="UniProtKB-KW"/>
</dbReference>
<dbReference type="SUPFAM" id="SSF53756">
    <property type="entry name" value="UDP-Glycosyltransferase/glycogen phosphorylase"/>
    <property type="match status" value="1"/>
</dbReference>